<comment type="caution">
    <text evidence="2">The sequence shown here is derived from an EMBL/GenBank/DDBJ whole genome shotgun (WGS) entry which is preliminary data.</text>
</comment>
<evidence type="ECO:0000313" key="3">
    <source>
        <dbReference type="Proteomes" id="UP000601435"/>
    </source>
</evidence>
<dbReference type="AlphaFoldDB" id="A0A812PIL7"/>
<reference evidence="2" key="1">
    <citation type="submission" date="2021-02" db="EMBL/GenBank/DDBJ databases">
        <authorList>
            <person name="Dougan E. K."/>
            <person name="Rhodes N."/>
            <person name="Thang M."/>
            <person name="Chan C."/>
        </authorList>
    </citation>
    <scope>NUCLEOTIDE SEQUENCE</scope>
</reference>
<gene>
    <name evidence="2" type="ORF">SNEC2469_LOCUS8915</name>
</gene>
<feature type="compositionally biased region" description="Basic and acidic residues" evidence="1">
    <location>
        <begin position="645"/>
        <end position="674"/>
    </location>
</feature>
<proteinExistence type="predicted"/>
<feature type="region of interest" description="Disordered" evidence="1">
    <location>
        <begin position="430"/>
        <end position="460"/>
    </location>
</feature>
<feature type="region of interest" description="Disordered" evidence="1">
    <location>
        <begin position="33"/>
        <end position="186"/>
    </location>
</feature>
<feature type="region of interest" description="Disordered" evidence="1">
    <location>
        <begin position="752"/>
        <end position="782"/>
    </location>
</feature>
<feature type="compositionally biased region" description="Basic residues" evidence="1">
    <location>
        <begin position="771"/>
        <end position="782"/>
    </location>
</feature>
<dbReference type="Proteomes" id="UP000601435">
    <property type="component" value="Unassembled WGS sequence"/>
</dbReference>
<feature type="region of interest" description="Disordered" evidence="1">
    <location>
        <begin position="607"/>
        <end position="674"/>
    </location>
</feature>
<feature type="compositionally biased region" description="Low complexity" evidence="1">
    <location>
        <begin position="58"/>
        <end position="67"/>
    </location>
</feature>
<dbReference type="OrthoDB" id="10441232at2759"/>
<feature type="compositionally biased region" description="Polar residues" evidence="1">
    <location>
        <begin position="73"/>
        <end position="82"/>
    </location>
</feature>
<feature type="compositionally biased region" description="Basic and acidic residues" evidence="1">
    <location>
        <begin position="607"/>
        <end position="622"/>
    </location>
</feature>
<protein>
    <submittedName>
        <fullName evidence="2">Uncharacterized protein</fullName>
    </submittedName>
</protein>
<feature type="compositionally biased region" description="Low complexity" evidence="1">
    <location>
        <begin position="629"/>
        <end position="640"/>
    </location>
</feature>
<sequence>MSKRGNGAGCTDASTNTTAAADFLAKAKQRTALLKATKRQAPATPADASKANNESKKSPPTSTPAPSRADSGVSLSVKSTPVKSPDMKKSRVSVPEPKRRVSGKSPAPPVQSDNRIARKPHIPGTPERVPRRSWSYADTGSQPPPCGTPSSRCKGTPAKSPEPMSVEKLHDAAEYGTQPWQEPWSWSGWSDASWGWGSSSWWKHDYGYGYGMAAAWYSGGDTWGRGWSHDSQTSEPGPSEEFDPANLKELLRRPVTTEEELDKEAENIQPDECKKDLDKELRNLDTQSTLPLPGGRTQSTLELDKDPSDPAATPDEQATIPLQTQQQWESLATIAETQSLETQQAAIPVETQQVQPSIPLETQQQGLQAGIPVETQGLQAAIPVETRVQAAIPMETQVQAAIPQQRVQAADPPKQQMDSVVRELEYHLNNAATPQKSMKPPPSATKGASPCKPSPVGSEDAWRLDKHGQVLSPAALFSRFYRSIRSPKAPDAVKEEFKKADNSSNRTQKFHDMYLQFISAKGNWSDSTIVLRARKSHKEVKDVVYLFKTYRDLVQELGQDMADDLAKRAREADPTFSGKSCRLHPQFPKREDMQLFKSFAYIQDKKRDEKETSAEVDMRAENVDEDDMMNAMEDALPSDDGGLDDGDKPLPKPKEKIKQPKKEKTWRDKGAAADKKANQDLVEYQGFAKALDDVKMAPNMKKAILADIVPAANDLRKCKDVVARGIGTKMSEVEMKPLVEALLAALDDVKTVSEPVRSAERKSSKEAKPKTSAKKAAKKKEQ</sequence>
<accession>A0A812PIL7</accession>
<dbReference type="EMBL" id="CAJNJA010014545">
    <property type="protein sequence ID" value="CAE7344581.1"/>
    <property type="molecule type" value="Genomic_DNA"/>
</dbReference>
<organism evidence="2 3">
    <name type="scientific">Symbiodinium necroappetens</name>
    <dbReference type="NCBI Taxonomy" id="1628268"/>
    <lineage>
        <taxon>Eukaryota</taxon>
        <taxon>Sar</taxon>
        <taxon>Alveolata</taxon>
        <taxon>Dinophyceae</taxon>
        <taxon>Suessiales</taxon>
        <taxon>Symbiodiniaceae</taxon>
        <taxon>Symbiodinium</taxon>
    </lineage>
</organism>
<evidence type="ECO:0000313" key="2">
    <source>
        <dbReference type="EMBL" id="CAE7344581.1"/>
    </source>
</evidence>
<feature type="compositionally biased region" description="Basic and acidic residues" evidence="1">
    <location>
        <begin position="271"/>
        <end position="283"/>
    </location>
</feature>
<feature type="region of interest" description="Disordered" evidence="1">
    <location>
        <begin position="221"/>
        <end position="319"/>
    </location>
</feature>
<name>A0A812PIL7_9DINO</name>
<keyword evidence="3" id="KW-1185">Reference proteome</keyword>
<feature type="compositionally biased region" description="Polar residues" evidence="1">
    <location>
        <begin position="284"/>
        <end position="301"/>
    </location>
</feature>
<evidence type="ECO:0000256" key="1">
    <source>
        <dbReference type="SAM" id="MobiDB-lite"/>
    </source>
</evidence>
<feature type="compositionally biased region" description="Basic and acidic residues" evidence="1">
    <location>
        <begin position="752"/>
        <end position="769"/>
    </location>
</feature>